<proteinExistence type="predicted"/>
<evidence type="ECO:0000313" key="3">
    <source>
        <dbReference type="Proteomes" id="UP000249218"/>
    </source>
</evidence>
<evidence type="ECO:0000256" key="1">
    <source>
        <dbReference type="SAM" id="MobiDB-lite"/>
    </source>
</evidence>
<gene>
    <name evidence="2" type="primary">HaOG204094</name>
    <name evidence="2" type="ORF">B5X24_HaOG204094</name>
</gene>
<keyword evidence="3" id="KW-1185">Reference proteome</keyword>
<dbReference type="AlphaFoldDB" id="A0A2W1BPF6"/>
<accession>A0A2W1BPF6</accession>
<organism evidence="2 3">
    <name type="scientific">Helicoverpa armigera</name>
    <name type="common">Cotton bollworm</name>
    <name type="synonym">Heliothis armigera</name>
    <dbReference type="NCBI Taxonomy" id="29058"/>
    <lineage>
        <taxon>Eukaryota</taxon>
        <taxon>Metazoa</taxon>
        <taxon>Ecdysozoa</taxon>
        <taxon>Arthropoda</taxon>
        <taxon>Hexapoda</taxon>
        <taxon>Insecta</taxon>
        <taxon>Pterygota</taxon>
        <taxon>Neoptera</taxon>
        <taxon>Endopterygota</taxon>
        <taxon>Lepidoptera</taxon>
        <taxon>Glossata</taxon>
        <taxon>Ditrysia</taxon>
        <taxon>Noctuoidea</taxon>
        <taxon>Noctuidae</taxon>
        <taxon>Heliothinae</taxon>
        <taxon>Helicoverpa</taxon>
    </lineage>
</organism>
<evidence type="ECO:0000313" key="2">
    <source>
        <dbReference type="EMBL" id="PZC76858.1"/>
    </source>
</evidence>
<protein>
    <submittedName>
        <fullName evidence="2">Uncharacterized protein</fullName>
    </submittedName>
</protein>
<name>A0A2W1BPF6_HELAM</name>
<feature type="region of interest" description="Disordered" evidence="1">
    <location>
        <begin position="17"/>
        <end position="81"/>
    </location>
</feature>
<sequence length="81" mass="8971">MPLSANFRREMLLAIKNAKKNKENRDDERTDGEEAAPSSTASKPEVSPAITTIVPKTSEKLEIKSSEPTTTKSTHSRDSKR</sequence>
<reference evidence="2 3" key="1">
    <citation type="journal article" date="2017" name="BMC Biol.">
        <title>Genomic innovations, transcriptional plasticity and gene loss underlying the evolution and divergence of two highly polyphagous and invasive Helicoverpa pest species.</title>
        <authorList>
            <person name="Pearce S.L."/>
            <person name="Clarke D.F."/>
            <person name="East P.D."/>
            <person name="Elfekih S."/>
            <person name="Gordon K.H."/>
            <person name="Jermiin L.S."/>
            <person name="McGaughran A."/>
            <person name="Oakeshott J.G."/>
            <person name="Papanikolaou A."/>
            <person name="Perera O.P."/>
            <person name="Rane R.V."/>
            <person name="Richards S."/>
            <person name="Tay W.T."/>
            <person name="Walsh T.K."/>
            <person name="Anderson A."/>
            <person name="Anderson C.J."/>
            <person name="Asgari S."/>
            <person name="Board P.G."/>
            <person name="Bretschneider A."/>
            <person name="Campbell P.M."/>
            <person name="Chertemps T."/>
            <person name="Christeller J.T."/>
            <person name="Coppin C.W."/>
            <person name="Downes S.J."/>
            <person name="Duan G."/>
            <person name="Farnsworth C.A."/>
            <person name="Good R.T."/>
            <person name="Han L.B."/>
            <person name="Han Y.C."/>
            <person name="Hatje K."/>
            <person name="Horne I."/>
            <person name="Huang Y.P."/>
            <person name="Hughes D.S."/>
            <person name="Jacquin-Joly E."/>
            <person name="James W."/>
            <person name="Jhangiani S."/>
            <person name="Kollmar M."/>
            <person name="Kuwar S.S."/>
            <person name="Li S."/>
            <person name="Liu N.Y."/>
            <person name="Maibeche M.T."/>
            <person name="Miller J.R."/>
            <person name="Montagne N."/>
            <person name="Perry T."/>
            <person name="Qu J."/>
            <person name="Song S.V."/>
            <person name="Sutton G.G."/>
            <person name="Vogel H."/>
            <person name="Walenz B.P."/>
            <person name="Xu W."/>
            <person name="Zhang H.J."/>
            <person name="Zou Z."/>
            <person name="Batterham P."/>
            <person name="Edwards O.R."/>
            <person name="Feyereisen R."/>
            <person name="Gibbs R.A."/>
            <person name="Heckel D.G."/>
            <person name="McGrath A."/>
            <person name="Robin C."/>
            <person name="Scherer S.E."/>
            <person name="Worley K.C."/>
            <person name="Wu Y.D."/>
        </authorList>
    </citation>
    <scope>NUCLEOTIDE SEQUENCE [LARGE SCALE GENOMIC DNA]</scope>
    <source>
        <strain evidence="2">Harm_GR_Male_#8</strain>
        <tissue evidence="2">Whole organism</tissue>
    </source>
</reference>
<dbReference type="Proteomes" id="UP000249218">
    <property type="component" value="Unassembled WGS sequence"/>
</dbReference>
<dbReference type="EMBL" id="KZ149944">
    <property type="protein sequence ID" value="PZC76858.1"/>
    <property type="molecule type" value="Genomic_DNA"/>
</dbReference>